<organism evidence="1 2">
    <name type="scientific">Hyalomma asiaticum</name>
    <name type="common">Tick</name>
    <dbReference type="NCBI Taxonomy" id="266040"/>
    <lineage>
        <taxon>Eukaryota</taxon>
        <taxon>Metazoa</taxon>
        <taxon>Ecdysozoa</taxon>
        <taxon>Arthropoda</taxon>
        <taxon>Chelicerata</taxon>
        <taxon>Arachnida</taxon>
        <taxon>Acari</taxon>
        <taxon>Parasitiformes</taxon>
        <taxon>Ixodida</taxon>
        <taxon>Ixodoidea</taxon>
        <taxon>Ixodidae</taxon>
        <taxon>Hyalomminae</taxon>
        <taxon>Hyalomma</taxon>
    </lineage>
</organism>
<accession>A0ACB7TR48</accession>
<gene>
    <name evidence="1" type="ORF">HPB50_021734</name>
</gene>
<sequence length="164" mass="18508">MRTCVAAPLECRPFRMPSIIQCPPPHWWYARPTGTRLVLLSRVLPWPTVMCTAAAELLSRGGRSCNFIHKQRRLAAGGNGASREDATTIVSRAARSVTIAVDRHVWTFYQEKLLLPRLVPPLEKDHQFRTPVFLHRSLHANFDMGWAAFCCPMFGPSSRASVPR</sequence>
<dbReference type="Proteomes" id="UP000821845">
    <property type="component" value="Chromosome 1"/>
</dbReference>
<comment type="caution">
    <text evidence="1">The sequence shown here is derived from an EMBL/GenBank/DDBJ whole genome shotgun (WGS) entry which is preliminary data.</text>
</comment>
<reference evidence="1" key="1">
    <citation type="submission" date="2020-05" db="EMBL/GenBank/DDBJ databases">
        <title>Large-scale comparative analyses of tick genomes elucidate their genetic diversity and vector capacities.</title>
        <authorList>
            <person name="Jia N."/>
            <person name="Wang J."/>
            <person name="Shi W."/>
            <person name="Du L."/>
            <person name="Sun Y."/>
            <person name="Zhan W."/>
            <person name="Jiang J."/>
            <person name="Wang Q."/>
            <person name="Zhang B."/>
            <person name="Ji P."/>
            <person name="Sakyi L.B."/>
            <person name="Cui X."/>
            <person name="Yuan T."/>
            <person name="Jiang B."/>
            <person name="Yang W."/>
            <person name="Lam T.T.-Y."/>
            <person name="Chang Q."/>
            <person name="Ding S."/>
            <person name="Wang X."/>
            <person name="Zhu J."/>
            <person name="Ruan X."/>
            <person name="Zhao L."/>
            <person name="Wei J."/>
            <person name="Que T."/>
            <person name="Du C."/>
            <person name="Cheng J."/>
            <person name="Dai P."/>
            <person name="Han X."/>
            <person name="Huang E."/>
            <person name="Gao Y."/>
            <person name="Liu J."/>
            <person name="Shao H."/>
            <person name="Ye R."/>
            <person name="Li L."/>
            <person name="Wei W."/>
            <person name="Wang X."/>
            <person name="Wang C."/>
            <person name="Yang T."/>
            <person name="Huo Q."/>
            <person name="Li W."/>
            <person name="Guo W."/>
            <person name="Chen H."/>
            <person name="Zhou L."/>
            <person name="Ni X."/>
            <person name="Tian J."/>
            <person name="Zhou Y."/>
            <person name="Sheng Y."/>
            <person name="Liu T."/>
            <person name="Pan Y."/>
            <person name="Xia L."/>
            <person name="Li J."/>
            <person name="Zhao F."/>
            <person name="Cao W."/>
        </authorList>
    </citation>
    <scope>NUCLEOTIDE SEQUENCE</scope>
    <source>
        <strain evidence="1">Hyas-2018</strain>
    </source>
</reference>
<protein>
    <submittedName>
        <fullName evidence="1">Uncharacterized protein</fullName>
    </submittedName>
</protein>
<name>A0ACB7TR48_HYAAI</name>
<dbReference type="EMBL" id="CM023481">
    <property type="protein sequence ID" value="KAH6947842.1"/>
    <property type="molecule type" value="Genomic_DNA"/>
</dbReference>
<evidence type="ECO:0000313" key="1">
    <source>
        <dbReference type="EMBL" id="KAH6947842.1"/>
    </source>
</evidence>
<evidence type="ECO:0000313" key="2">
    <source>
        <dbReference type="Proteomes" id="UP000821845"/>
    </source>
</evidence>
<proteinExistence type="predicted"/>
<keyword evidence="2" id="KW-1185">Reference proteome</keyword>